<organism evidence="4 5">
    <name type="scientific">Novosphingobium kalidii</name>
    <dbReference type="NCBI Taxonomy" id="3230299"/>
    <lineage>
        <taxon>Bacteria</taxon>
        <taxon>Pseudomonadati</taxon>
        <taxon>Pseudomonadota</taxon>
        <taxon>Alphaproteobacteria</taxon>
        <taxon>Sphingomonadales</taxon>
        <taxon>Sphingomonadaceae</taxon>
        <taxon>Novosphingobium</taxon>
    </lineage>
</organism>
<evidence type="ECO:0000256" key="2">
    <source>
        <dbReference type="SAM" id="SignalP"/>
    </source>
</evidence>
<comment type="similarity">
    <text evidence="1">Belongs to the Cu-Zn superoxide dismutase family.</text>
</comment>
<evidence type="ECO:0000259" key="3">
    <source>
        <dbReference type="Pfam" id="PF00080"/>
    </source>
</evidence>
<dbReference type="RefSeq" id="WP_353983237.1">
    <property type="nucleotide sequence ID" value="NZ_JBEWLY010000008.1"/>
</dbReference>
<feature type="signal peptide" evidence="2">
    <location>
        <begin position="1"/>
        <end position="21"/>
    </location>
</feature>
<dbReference type="Pfam" id="PF00080">
    <property type="entry name" value="Sod_Cu"/>
    <property type="match status" value="1"/>
</dbReference>
<dbReference type="InterPro" id="IPR024134">
    <property type="entry name" value="SOD_Cu/Zn_/chaperone"/>
</dbReference>
<accession>A0ABV2CYW3</accession>
<dbReference type="SUPFAM" id="SSF49329">
    <property type="entry name" value="Cu,Zn superoxide dismutase-like"/>
    <property type="match status" value="1"/>
</dbReference>
<dbReference type="Proteomes" id="UP001548713">
    <property type="component" value="Unassembled WGS sequence"/>
</dbReference>
<feature type="domain" description="Superoxide dismutase copper/zinc binding" evidence="3">
    <location>
        <begin position="47"/>
        <end position="177"/>
    </location>
</feature>
<evidence type="ECO:0000313" key="5">
    <source>
        <dbReference type="Proteomes" id="UP001548713"/>
    </source>
</evidence>
<gene>
    <name evidence="4" type="ORF">ABVV53_04785</name>
</gene>
<name>A0ABV2CYW3_9SPHN</name>
<evidence type="ECO:0000313" key="4">
    <source>
        <dbReference type="EMBL" id="MET1754775.1"/>
    </source>
</evidence>
<protein>
    <submittedName>
        <fullName evidence="4">Superoxide dismutase family protein</fullName>
    </submittedName>
</protein>
<dbReference type="InterPro" id="IPR036423">
    <property type="entry name" value="SOD-like_Cu/Zn_dom_sf"/>
</dbReference>
<comment type="caution">
    <text evidence="4">The sequence shown here is derived from an EMBL/GenBank/DDBJ whole genome shotgun (WGS) entry which is preliminary data.</text>
</comment>
<dbReference type="EMBL" id="JBEWLY010000008">
    <property type="protein sequence ID" value="MET1754775.1"/>
    <property type="molecule type" value="Genomic_DNA"/>
</dbReference>
<feature type="chain" id="PRO_5046003666" evidence="2">
    <location>
        <begin position="22"/>
        <end position="183"/>
    </location>
</feature>
<dbReference type="PANTHER" id="PTHR10003">
    <property type="entry name" value="SUPEROXIDE DISMUTASE CU-ZN -RELATED"/>
    <property type="match status" value="1"/>
</dbReference>
<keyword evidence="5" id="KW-1185">Reference proteome</keyword>
<dbReference type="Gene3D" id="2.60.40.200">
    <property type="entry name" value="Superoxide dismutase, copper/zinc binding domain"/>
    <property type="match status" value="1"/>
</dbReference>
<keyword evidence="2" id="KW-0732">Signal</keyword>
<proteinExistence type="inferred from homology"/>
<evidence type="ECO:0000256" key="1">
    <source>
        <dbReference type="ARBA" id="ARBA00010457"/>
    </source>
</evidence>
<sequence>MNRFATFVCAAAVFGAGPALAQSNATKPGPHGVVHASVIGADGRDHGVVTLKDTPHGVLVTTNLNGLPEGEHGFHFHEKGMCEPQQKFTTAGGHYAPGGSKHGFMVEQGPHGGDMPNQHVGASGKLVSEVLNTGVTLADGPRTLFDMDGSALVIHAKPDDYKSQPSGDAGDRIACAVLAAPKK</sequence>
<dbReference type="CDD" id="cd00305">
    <property type="entry name" value="Cu-Zn_Superoxide_Dismutase"/>
    <property type="match status" value="1"/>
</dbReference>
<dbReference type="InterPro" id="IPR001424">
    <property type="entry name" value="SOD_Cu_Zn_dom"/>
</dbReference>
<reference evidence="4 5" key="1">
    <citation type="submission" date="2024-07" db="EMBL/GenBank/DDBJ databases">
        <title>Novosphingobium kalidii RD2P27.</title>
        <authorList>
            <person name="Sun J.-Q."/>
        </authorList>
    </citation>
    <scope>NUCLEOTIDE SEQUENCE [LARGE SCALE GENOMIC DNA]</scope>
    <source>
        <strain evidence="4 5">RD2P27</strain>
    </source>
</reference>